<feature type="signal peptide" evidence="1">
    <location>
        <begin position="1"/>
        <end position="21"/>
    </location>
</feature>
<accession>A0A2N6QPB6</accession>
<organism evidence="2 3">
    <name type="scientific">Hoylesella buccalis</name>
    <dbReference type="NCBI Taxonomy" id="28127"/>
    <lineage>
        <taxon>Bacteria</taxon>
        <taxon>Pseudomonadati</taxon>
        <taxon>Bacteroidota</taxon>
        <taxon>Bacteroidia</taxon>
        <taxon>Bacteroidales</taxon>
        <taxon>Prevotellaceae</taxon>
        <taxon>Hoylesella</taxon>
    </lineage>
</organism>
<evidence type="ECO:0000313" key="3">
    <source>
        <dbReference type="Proteomes" id="UP000235564"/>
    </source>
</evidence>
<dbReference type="SUPFAM" id="SSF49373">
    <property type="entry name" value="Invasin/intimin cell-adhesion fragments"/>
    <property type="match status" value="1"/>
</dbReference>
<dbReference type="RefSeq" id="WP_102697759.1">
    <property type="nucleotide sequence ID" value="NZ_PNGJ01000008.1"/>
</dbReference>
<gene>
    <name evidence="2" type="ORF">CJ231_09535</name>
</gene>
<dbReference type="InterPro" id="IPR008964">
    <property type="entry name" value="Invasin/intimin_cell_adhesion"/>
</dbReference>
<dbReference type="Proteomes" id="UP000235564">
    <property type="component" value="Unassembled WGS sequence"/>
</dbReference>
<sequence>MKTNYIISMVSAVLLMVGLSACDGDDNSSVVPMPAEQQKSPITFDTDTVVVGVHETTTFKITDGGGEYKVVNENPNIVTATVNGSVVTVASKRRGLTAIIVSDAKGEYKRITVKSMYFKMLIDKESLSVGMKLGHTDGIGYVTVTEGNGSYEAVSEDEKIAKVSQIRGDTTIVVQGVSTGTTNITVTDLMGLTKTFSVTVQTTTIPYTEEEKAELLKVTKNTIQFDGQSASDWGTFTVNPTGNPKIGWDYYGYEFRNINFDGDLSVGKKKNGSYSQKSYWGGSGQYDNMDIEILKNDGTRVWGIMSVIKDDYLHYGYFSVAL</sequence>
<protein>
    <submittedName>
        <fullName evidence="2">Uncharacterized protein</fullName>
    </submittedName>
</protein>
<dbReference type="Gene3D" id="2.60.40.1080">
    <property type="match status" value="1"/>
</dbReference>
<keyword evidence="1" id="KW-0732">Signal</keyword>
<evidence type="ECO:0000256" key="1">
    <source>
        <dbReference type="SAM" id="SignalP"/>
    </source>
</evidence>
<dbReference type="PROSITE" id="PS51257">
    <property type="entry name" value="PROKAR_LIPOPROTEIN"/>
    <property type="match status" value="1"/>
</dbReference>
<dbReference type="OrthoDB" id="1063196at2"/>
<comment type="caution">
    <text evidence="2">The sequence shown here is derived from an EMBL/GenBank/DDBJ whole genome shotgun (WGS) entry which is preliminary data.</text>
</comment>
<evidence type="ECO:0000313" key="2">
    <source>
        <dbReference type="EMBL" id="PMC23481.1"/>
    </source>
</evidence>
<dbReference type="EMBL" id="PNGJ01000008">
    <property type="protein sequence ID" value="PMC23481.1"/>
    <property type="molecule type" value="Genomic_DNA"/>
</dbReference>
<dbReference type="AlphaFoldDB" id="A0A2N6QPB6"/>
<reference evidence="2 3" key="1">
    <citation type="submission" date="2017-09" db="EMBL/GenBank/DDBJ databases">
        <title>Bacterial strain isolated from the female urinary microbiota.</title>
        <authorList>
            <person name="Thomas-White K."/>
            <person name="Kumar N."/>
            <person name="Forster S."/>
            <person name="Putonti C."/>
            <person name="Lawley T."/>
            <person name="Wolfe A.J."/>
        </authorList>
    </citation>
    <scope>NUCLEOTIDE SEQUENCE [LARGE SCALE GENOMIC DNA]</scope>
    <source>
        <strain evidence="2 3">UMB0536</strain>
    </source>
</reference>
<proteinExistence type="predicted"/>
<name>A0A2N6QPB6_9BACT</name>
<feature type="chain" id="PRO_5014801790" evidence="1">
    <location>
        <begin position="22"/>
        <end position="322"/>
    </location>
</feature>